<evidence type="ECO:0000313" key="4">
    <source>
        <dbReference type="Proteomes" id="UP000295781"/>
    </source>
</evidence>
<dbReference type="Proteomes" id="UP000295781">
    <property type="component" value="Chromosome"/>
</dbReference>
<dbReference type="AlphaFoldDB" id="A0A4P2Q1H4"/>
<keyword evidence="2" id="KW-1133">Transmembrane helix</keyword>
<evidence type="ECO:0000256" key="2">
    <source>
        <dbReference type="SAM" id="Phobius"/>
    </source>
</evidence>
<keyword evidence="2" id="KW-0472">Membrane</keyword>
<dbReference type="InterPro" id="IPR030802">
    <property type="entry name" value="Permease_MalE"/>
</dbReference>
<feature type="region of interest" description="Disordered" evidence="1">
    <location>
        <begin position="1"/>
        <end position="27"/>
    </location>
</feature>
<feature type="transmembrane region" description="Helical" evidence="2">
    <location>
        <begin position="267"/>
        <end position="290"/>
    </location>
</feature>
<dbReference type="GO" id="GO:0043190">
    <property type="term" value="C:ATP-binding cassette (ABC) transporter complex"/>
    <property type="evidence" value="ECO:0007669"/>
    <property type="project" value="InterPro"/>
</dbReference>
<evidence type="ECO:0000313" key="3">
    <source>
        <dbReference type="EMBL" id="AUX22921.1"/>
    </source>
</evidence>
<proteinExistence type="predicted"/>
<dbReference type="Pfam" id="PF02405">
    <property type="entry name" value="MlaE"/>
    <property type="match status" value="1"/>
</dbReference>
<dbReference type="PANTHER" id="PTHR30188">
    <property type="entry name" value="ABC TRANSPORTER PERMEASE PROTEIN-RELATED"/>
    <property type="match status" value="1"/>
</dbReference>
<dbReference type="EMBL" id="CP012670">
    <property type="protein sequence ID" value="AUX22921.1"/>
    <property type="molecule type" value="Genomic_DNA"/>
</dbReference>
<feature type="transmembrane region" description="Helical" evidence="2">
    <location>
        <begin position="184"/>
        <end position="210"/>
    </location>
</feature>
<gene>
    <name evidence="3" type="primary">abc-msp</name>
    <name evidence="3" type="ORF">SOCEGT47_034370</name>
</gene>
<name>A0A4P2Q1H4_SORCE</name>
<keyword evidence="2" id="KW-0812">Transmembrane</keyword>
<accession>A0A4P2Q1H4</accession>
<dbReference type="RefSeq" id="WP_129348007.1">
    <property type="nucleotide sequence ID" value="NZ_CP012670.1"/>
</dbReference>
<organism evidence="3 4">
    <name type="scientific">Sorangium cellulosum</name>
    <name type="common">Polyangium cellulosum</name>
    <dbReference type="NCBI Taxonomy" id="56"/>
    <lineage>
        <taxon>Bacteria</taxon>
        <taxon>Pseudomonadati</taxon>
        <taxon>Myxococcota</taxon>
        <taxon>Polyangia</taxon>
        <taxon>Polyangiales</taxon>
        <taxon>Polyangiaceae</taxon>
        <taxon>Sorangium</taxon>
    </lineage>
</organism>
<sequence length="291" mass="30470">MHSSDKSPPAPASAGERASAGPPESELREAAPELSGVAALGAAALSLFRSGRELYSVFVRTLYYCARGRREPGAVLLQMYEIGNKSIFFLTVVMGFIGMIMVFQAGQQTKRVIPDLTMLGANYLELLVRDLAASIGALMLATRVGAGIAAEIGSMVVTEQVDALRMSAADPVDYLIKPRFIASLLMTTCLIVWSAAVAFTAGMITAYSMFDVSPETFVNVSLVDASDLATGLAKCVAYGAAIPVVSGHSGLSTFGGSEGVGWATTRAVVNSSLAVIVLNMLISAAAFLIFH</sequence>
<evidence type="ECO:0000256" key="1">
    <source>
        <dbReference type="SAM" id="MobiDB-lite"/>
    </source>
</evidence>
<dbReference type="GO" id="GO:0005548">
    <property type="term" value="F:phospholipid transporter activity"/>
    <property type="evidence" value="ECO:0007669"/>
    <property type="project" value="TreeGrafter"/>
</dbReference>
<dbReference type="PANTHER" id="PTHR30188:SF4">
    <property type="entry name" value="PROTEIN TRIGALACTOSYLDIACYLGLYCEROL 1, CHLOROPLASTIC"/>
    <property type="match status" value="1"/>
</dbReference>
<dbReference type="OrthoDB" id="9805022at2"/>
<protein>
    <submittedName>
        <fullName evidence="3">ABC transporter permease</fullName>
    </submittedName>
</protein>
<feature type="transmembrane region" description="Helical" evidence="2">
    <location>
        <begin position="87"/>
        <end position="106"/>
    </location>
</feature>
<reference evidence="3 4" key="1">
    <citation type="submission" date="2015-09" db="EMBL/GenBank/DDBJ databases">
        <title>Sorangium comparison.</title>
        <authorList>
            <person name="Zaburannyi N."/>
            <person name="Bunk B."/>
            <person name="Overmann J."/>
            <person name="Mueller R."/>
        </authorList>
    </citation>
    <scope>NUCLEOTIDE SEQUENCE [LARGE SCALE GENOMIC DNA]</scope>
    <source>
        <strain evidence="3 4">So ceGT47</strain>
    </source>
</reference>